<reference evidence="1" key="1">
    <citation type="submission" date="2022-06" db="EMBL/GenBank/DDBJ databases">
        <authorList>
            <person name="Legras J.-L."/>
            <person name="Devillers H."/>
            <person name="Grondin C."/>
        </authorList>
    </citation>
    <scope>NUCLEOTIDE SEQUENCE</scope>
    <source>
        <strain evidence="1">CLIB 1444</strain>
    </source>
</reference>
<name>A0ACA9Y840_9ASCO</name>
<comment type="caution">
    <text evidence="1">The sequence shown here is derived from an EMBL/GenBank/DDBJ whole genome shotgun (WGS) entry which is preliminary data.</text>
</comment>
<sequence>MDIAQILENAILGIDPNVRAQAEAQLNDAATNHFVDYVGYLCGVLADDNAKTEVRMLAGIALKNQLVAKDSTTKSQYHQRWYNLDDTVKLNVKNISIQSLLSSDERVGKSAAQLVAAIAEIELPINQWPELMTLMIDNTKADKEILVKKASLLAIGYICEALNPNDPNIIEQANGILVTIIQGAQPNEETSVRLTALNALVNSLEFIRFNFDKEGERNYIMQVVCEATQADNVDLQEAAFGCLARIMALYYRYMSVYMEKALFNLTVSGIQSPNDRVACMAIEFWSSVCEEEIDLSMQREELGDSLQEEYAQHLISYNFALVSIQSTLPALLQALTRQNDDAEDDDWSVSMAAGACLQLFAQNTGSYVIEPALAFASERISKDSWRDKEAAVMAIGSILDGPELENLKDPLNNALVPIAELISSDHLQVRETVAWCLGKIAEIAISVIDLDTHLPTILMAVSIGLKDHPKVITNCCWTFMNLMEQLCTQGPHEPNTVLSGRIEGIVELLINLSKQDDNEGSSRDAAFEALSVFIQSSAQDSQPIIYDMATDALARLDQTINQGNNLSADMKSNLEDLQTSILALLTTIIRRLGAETQTASDGLMTTFLRLLGTLEPNALIEEDVFIGISAVAIAIGDNFLKYMDAFAPFLVKALTNTDSPTASTAIGIVADLAHSLGNSIQPYLQELMNILGSNISNDQVERSLKPAIFSCFGHLATSLGKSFESYIEFVFQMCRLANSIPDDGTSDTADFLFNIKESVLECYSGIVGGLQENGGILFPYMGEIFHFLEAISIDIDLISIESIASSIVGLLGDIASMFPHQFSQVYSSAWVIEVIKRTRSNVNFSDTTRNTARWAREQQRNQII</sequence>
<gene>
    <name evidence="1" type="ORF">CLIB1444_05S05226</name>
</gene>
<dbReference type="Proteomes" id="UP001152531">
    <property type="component" value="Unassembled WGS sequence"/>
</dbReference>
<accession>A0ACA9Y840</accession>
<keyword evidence="2" id="KW-1185">Reference proteome</keyword>
<proteinExistence type="predicted"/>
<protein>
    <submittedName>
        <fullName evidence="1">Importin subunit beta-1</fullName>
    </submittedName>
</protein>
<evidence type="ECO:0000313" key="1">
    <source>
        <dbReference type="EMBL" id="CAH6721175.1"/>
    </source>
</evidence>
<organism evidence="1 2">
    <name type="scientific">[Candida] jaroonii</name>
    <dbReference type="NCBI Taxonomy" id="467808"/>
    <lineage>
        <taxon>Eukaryota</taxon>
        <taxon>Fungi</taxon>
        <taxon>Dikarya</taxon>
        <taxon>Ascomycota</taxon>
        <taxon>Saccharomycotina</taxon>
        <taxon>Pichiomycetes</taxon>
        <taxon>Debaryomycetaceae</taxon>
        <taxon>Yamadazyma</taxon>
    </lineage>
</organism>
<evidence type="ECO:0000313" key="2">
    <source>
        <dbReference type="Proteomes" id="UP001152531"/>
    </source>
</evidence>
<dbReference type="EMBL" id="CALSDN010000005">
    <property type="protein sequence ID" value="CAH6721175.1"/>
    <property type="molecule type" value="Genomic_DNA"/>
</dbReference>